<feature type="region of interest" description="Disordered" evidence="9">
    <location>
        <begin position="1"/>
        <end position="21"/>
    </location>
</feature>
<dbReference type="EMBL" id="JADNRY010000113">
    <property type="protein sequence ID" value="KAF9064890.1"/>
    <property type="molecule type" value="Genomic_DNA"/>
</dbReference>
<dbReference type="PANTHER" id="PTHR11685">
    <property type="entry name" value="RBR FAMILY RING FINGER AND IBR DOMAIN-CONTAINING"/>
    <property type="match status" value="1"/>
</dbReference>
<dbReference type="Gene3D" id="1.20.120.1750">
    <property type="match status" value="1"/>
</dbReference>
<dbReference type="InterPro" id="IPR044066">
    <property type="entry name" value="TRIAD_supradom"/>
</dbReference>
<feature type="compositionally biased region" description="Low complexity" evidence="9">
    <location>
        <begin position="1"/>
        <end position="10"/>
    </location>
</feature>
<dbReference type="SMART" id="SM00184">
    <property type="entry name" value="RING"/>
    <property type="match status" value="2"/>
</dbReference>
<dbReference type="Pfam" id="PF22191">
    <property type="entry name" value="IBR_1"/>
    <property type="match status" value="1"/>
</dbReference>
<evidence type="ECO:0000313" key="12">
    <source>
        <dbReference type="EMBL" id="KAF9064890.1"/>
    </source>
</evidence>
<evidence type="ECO:0000256" key="6">
    <source>
        <dbReference type="ARBA" id="ARBA00022833"/>
    </source>
</evidence>
<dbReference type="OrthoDB" id="1431934at2759"/>
<dbReference type="Gene3D" id="3.30.40.10">
    <property type="entry name" value="Zinc/RING finger domain, C3HC4 (zinc finger)"/>
    <property type="match status" value="1"/>
</dbReference>
<proteinExistence type="predicted"/>
<dbReference type="PROSITE" id="PS50089">
    <property type="entry name" value="ZF_RING_2"/>
    <property type="match status" value="1"/>
</dbReference>
<evidence type="ECO:0000256" key="4">
    <source>
        <dbReference type="ARBA" id="ARBA00022771"/>
    </source>
</evidence>
<evidence type="ECO:0000256" key="5">
    <source>
        <dbReference type="ARBA" id="ARBA00022786"/>
    </source>
</evidence>
<evidence type="ECO:0000259" key="10">
    <source>
        <dbReference type="PROSITE" id="PS50089"/>
    </source>
</evidence>
<keyword evidence="8" id="KW-0175">Coiled coil</keyword>
<dbReference type="GO" id="GO:0016567">
    <property type="term" value="P:protein ubiquitination"/>
    <property type="evidence" value="ECO:0007669"/>
    <property type="project" value="InterPro"/>
</dbReference>
<keyword evidence="5" id="KW-0833">Ubl conjugation pathway</keyword>
<evidence type="ECO:0000256" key="8">
    <source>
        <dbReference type="SAM" id="Coils"/>
    </source>
</evidence>
<dbReference type="SUPFAM" id="SSF57850">
    <property type="entry name" value="RING/U-box"/>
    <property type="match status" value="2"/>
</dbReference>
<dbReference type="PROSITE" id="PS00518">
    <property type="entry name" value="ZF_RING_1"/>
    <property type="match status" value="1"/>
</dbReference>
<evidence type="ECO:0000256" key="7">
    <source>
        <dbReference type="PROSITE-ProRule" id="PRU00175"/>
    </source>
</evidence>
<accession>A0A9P5U2Q0</accession>
<evidence type="ECO:0000256" key="9">
    <source>
        <dbReference type="SAM" id="MobiDB-lite"/>
    </source>
</evidence>
<evidence type="ECO:0000259" key="11">
    <source>
        <dbReference type="PROSITE" id="PS51873"/>
    </source>
</evidence>
<dbReference type="GO" id="GO:0008270">
    <property type="term" value="F:zinc ion binding"/>
    <property type="evidence" value="ECO:0007669"/>
    <property type="project" value="UniProtKB-KW"/>
</dbReference>
<name>A0A9P5U2Q0_9AGAR</name>
<reference evidence="12" key="1">
    <citation type="submission" date="2020-11" db="EMBL/GenBank/DDBJ databases">
        <authorList>
            <consortium name="DOE Joint Genome Institute"/>
            <person name="Ahrendt S."/>
            <person name="Riley R."/>
            <person name="Andreopoulos W."/>
            <person name="Labutti K."/>
            <person name="Pangilinan J."/>
            <person name="Ruiz-Duenas F.J."/>
            <person name="Barrasa J.M."/>
            <person name="Sanchez-Garcia M."/>
            <person name="Camarero S."/>
            <person name="Miyauchi S."/>
            <person name="Serrano A."/>
            <person name="Linde D."/>
            <person name="Babiker R."/>
            <person name="Drula E."/>
            <person name="Ayuso-Fernandez I."/>
            <person name="Pacheco R."/>
            <person name="Padilla G."/>
            <person name="Ferreira P."/>
            <person name="Barriuso J."/>
            <person name="Kellner H."/>
            <person name="Castanera R."/>
            <person name="Alfaro M."/>
            <person name="Ramirez L."/>
            <person name="Pisabarro A.G."/>
            <person name="Kuo A."/>
            <person name="Tritt A."/>
            <person name="Lipzen A."/>
            <person name="He G."/>
            <person name="Yan M."/>
            <person name="Ng V."/>
            <person name="Cullen D."/>
            <person name="Martin F."/>
            <person name="Rosso M.-N."/>
            <person name="Henrissat B."/>
            <person name="Hibbett D."/>
            <person name="Martinez A.T."/>
            <person name="Grigoriev I.V."/>
        </authorList>
    </citation>
    <scope>NUCLEOTIDE SEQUENCE</scope>
    <source>
        <strain evidence="12">AH 40177</strain>
    </source>
</reference>
<keyword evidence="2" id="KW-0479">Metal-binding</keyword>
<sequence>MVTIKSSSTSEDSEPPSAPISPVISRIFKGEEYVQSFQNSSQYRGGGVSSCGLAALNCARIAFQNGKAGSVRLLQALLASETTDDILMVSDMWSGSTHLEVEELVQLPLFARSLKPVETRYGAVNKGSQRRVSLARLVQLAQAHKQCILSVITRPPEILLCLKIELEPHVQASSTGSRSLFVIFDSHPRPSHPRGAGWLFSRSAQFTARHLYTILAVDSQIFDDPNMQWQAQLLNHFSATIVVPLAQPRQSAFDEPDVKQLVWDTSFRILNLQTELADAKARKETLESINKAYEDEQDKLRVGRRVAQRKIEELEAANKTLLQRLRAMNPPHPHAEVSGKERVSDTLDVDFLGLSQREIQEQHDHMNAIQRQRQYDNEALQIEQERLALAAVSQVTFTCGVCLDVTPDEDLALVEKCQHQFCRECLQNYVLSKISDRRFPIVCPTCMSDKALTDPGIVEHNLIEQMNISPKDYEILEEMMLSRYCIPVHCSKCSQTAFVDREEYQEQSIVTCPLPGCTHAWCKNCTQTIEPGGPQHSCDGSNELASLMKKQGWKACPGCKTNIQKTDGCNHMTCPSPGCNMHFCYRCGQAIIQSALRSDVNRAISGHYRVCHLIEDVPDAGVAP</sequence>
<dbReference type="InterPro" id="IPR001841">
    <property type="entry name" value="Znf_RING"/>
</dbReference>
<evidence type="ECO:0000256" key="1">
    <source>
        <dbReference type="ARBA" id="ARBA00022679"/>
    </source>
</evidence>
<dbReference type="InterPro" id="IPR013083">
    <property type="entry name" value="Znf_RING/FYVE/PHD"/>
</dbReference>
<dbReference type="InterPro" id="IPR017907">
    <property type="entry name" value="Znf_RING_CS"/>
</dbReference>
<protein>
    <submittedName>
        <fullName evidence="12">Uncharacterized protein</fullName>
    </submittedName>
</protein>
<feature type="domain" description="RING-type" evidence="10">
    <location>
        <begin position="399"/>
        <end position="446"/>
    </location>
</feature>
<evidence type="ECO:0000256" key="3">
    <source>
        <dbReference type="ARBA" id="ARBA00022737"/>
    </source>
</evidence>
<feature type="coiled-coil region" evidence="8">
    <location>
        <begin position="269"/>
        <end position="324"/>
    </location>
</feature>
<keyword evidence="1" id="KW-0808">Transferase</keyword>
<keyword evidence="6" id="KW-0862">Zinc</keyword>
<dbReference type="Proteomes" id="UP000772434">
    <property type="component" value="Unassembled WGS sequence"/>
</dbReference>
<organism evidence="12 13">
    <name type="scientific">Rhodocollybia butyracea</name>
    <dbReference type="NCBI Taxonomy" id="206335"/>
    <lineage>
        <taxon>Eukaryota</taxon>
        <taxon>Fungi</taxon>
        <taxon>Dikarya</taxon>
        <taxon>Basidiomycota</taxon>
        <taxon>Agaricomycotina</taxon>
        <taxon>Agaricomycetes</taxon>
        <taxon>Agaricomycetidae</taxon>
        <taxon>Agaricales</taxon>
        <taxon>Marasmiineae</taxon>
        <taxon>Omphalotaceae</taxon>
        <taxon>Rhodocollybia</taxon>
    </lineage>
</organism>
<comment type="caution">
    <text evidence="12">The sequence shown here is derived from an EMBL/GenBank/DDBJ whole genome shotgun (WGS) entry which is preliminary data.</text>
</comment>
<evidence type="ECO:0000256" key="2">
    <source>
        <dbReference type="ARBA" id="ARBA00022723"/>
    </source>
</evidence>
<feature type="domain" description="RING-type" evidence="11">
    <location>
        <begin position="395"/>
        <end position="611"/>
    </location>
</feature>
<dbReference type="AlphaFoldDB" id="A0A9P5U2Q0"/>
<dbReference type="GO" id="GO:0004842">
    <property type="term" value="F:ubiquitin-protein transferase activity"/>
    <property type="evidence" value="ECO:0007669"/>
    <property type="project" value="InterPro"/>
</dbReference>
<dbReference type="InterPro" id="IPR031127">
    <property type="entry name" value="E3_UB_ligase_RBR"/>
</dbReference>
<dbReference type="PROSITE" id="PS51873">
    <property type="entry name" value="TRIAD"/>
    <property type="match status" value="1"/>
</dbReference>
<dbReference type="Pfam" id="PF13639">
    <property type="entry name" value="zf-RING_2"/>
    <property type="match status" value="1"/>
</dbReference>
<gene>
    <name evidence="12" type="ORF">BDP27DRAFT_1229708</name>
</gene>
<evidence type="ECO:0000313" key="13">
    <source>
        <dbReference type="Proteomes" id="UP000772434"/>
    </source>
</evidence>
<keyword evidence="4 7" id="KW-0863">Zinc-finger</keyword>
<keyword evidence="3" id="KW-0677">Repeat</keyword>
<keyword evidence="13" id="KW-1185">Reference proteome</keyword>